<evidence type="ECO:0000313" key="6">
    <source>
        <dbReference type="Proteomes" id="UP001186944"/>
    </source>
</evidence>
<dbReference type="GO" id="GO:0097526">
    <property type="term" value="C:spliceosomal tri-snRNP complex"/>
    <property type="evidence" value="ECO:0007669"/>
    <property type="project" value="TreeGrafter"/>
</dbReference>
<feature type="non-terminal residue" evidence="5">
    <location>
        <position position="1"/>
    </location>
</feature>
<dbReference type="SUPFAM" id="SSF50182">
    <property type="entry name" value="Sm-like ribonucleoproteins"/>
    <property type="match status" value="1"/>
</dbReference>
<dbReference type="GO" id="GO:0005682">
    <property type="term" value="C:U5 snRNP"/>
    <property type="evidence" value="ECO:0007669"/>
    <property type="project" value="TreeGrafter"/>
</dbReference>
<evidence type="ECO:0000259" key="4">
    <source>
        <dbReference type="Pfam" id="PF01423"/>
    </source>
</evidence>
<keyword evidence="6" id="KW-1185">Reference proteome</keyword>
<dbReference type="Gene3D" id="2.30.30.100">
    <property type="match status" value="1"/>
</dbReference>
<name>A0AA88Y9F6_PINIB</name>
<comment type="caution">
    <text evidence="5">The sequence shown here is derived from an EMBL/GenBank/DDBJ whole genome shotgun (WGS) entry which is preliminary data.</text>
</comment>
<comment type="similarity">
    <text evidence="1">Belongs to the snRNP Sm proteins family.</text>
</comment>
<gene>
    <name evidence="5" type="ORF">FSP39_014812</name>
</gene>
<dbReference type="GO" id="GO:0071013">
    <property type="term" value="C:catalytic step 2 spliceosome"/>
    <property type="evidence" value="ECO:0007669"/>
    <property type="project" value="TreeGrafter"/>
</dbReference>
<dbReference type="GO" id="GO:0071004">
    <property type="term" value="C:U2-type prespliceosome"/>
    <property type="evidence" value="ECO:0007669"/>
    <property type="project" value="TreeGrafter"/>
</dbReference>
<dbReference type="GO" id="GO:0003723">
    <property type="term" value="F:RNA binding"/>
    <property type="evidence" value="ECO:0007669"/>
    <property type="project" value="TreeGrafter"/>
</dbReference>
<protein>
    <recommendedName>
        <fullName evidence="3">Sm protein G</fullName>
    </recommendedName>
</protein>
<sequence>VFNLFVVKLNGGRQIQGILRGFDPFMNLVVDESIEETKLGEKNTIGMVVCYPHFISEAWISYCLLIRPRKIKISFDGHRRIVLKPAAFTIFMLPFEEEGTYRFAAVSWSVCRLVCDISFRSISLERIHILK</sequence>
<proteinExistence type="inferred from homology"/>
<evidence type="ECO:0000256" key="3">
    <source>
        <dbReference type="ARBA" id="ARBA00041356"/>
    </source>
</evidence>
<dbReference type="GO" id="GO:0005685">
    <property type="term" value="C:U1 snRNP"/>
    <property type="evidence" value="ECO:0007669"/>
    <property type="project" value="TreeGrafter"/>
</dbReference>
<dbReference type="GO" id="GO:0000398">
    <property type="term" value="P:mRNA splicing, via spliceosome"/>
    <property type="evidence" value="ECO:0007669"/>
    <property type="project" value="TreeGrafter"/>
</dbReference>
<dbReference type="GO" id="GO:0005689">
    <property type="term" value="C:U12-type spliceosomal complex"/>
    <property type="evidence" value="ECO:0007669"/>
    <property type="project" value="TreeGrafter"/>
</dbReference>
<dbReference type="AlphaFoldDB" id="A0AA88Y9F6"/>
<dbReference type="InterPro" id="IPR001163">
    <property type="entry name" value="Sm_dom_euk/arc"/>
</dbReference>
<feature type="domain" description="Sm" evidence="4">
    <location>
        <begin position="6"/>
        <end position="49"/>
    </location>
</feature>
<accession>A0AA88Y9F6</accession>
<dbReference type="GO" id="GO:0005687">
    <property type="term" value="C:U4 snRNP"/>
    <property type="evidence" value="ECO:0007669"/>
    <property type="project" value="TreeGrafter"/>
</dbReference>
<dbReference type="GO" id="GO:0034719">
    <property type="term" value="C:SMN-Sm protein complex"/>
    <property type="evidence" value="ECO:0007669"/>
    <property type="project" value="TreeGrafter"/>
</dbReference>
<organism evidence="5 6">
    <name type="scientific">Pinctada imbricata</name>
    <name type="common">Atlantic pearl-oyster</name>
    <name type="synonym">Pinctada martensii</name>
    <dbReference type="NCBI Taxonomy" id="66713"/>
    <lineage>
        <taxon>Eukaryota</taxon>
        <taxon>Metazoa</taxon>
        <taxon>Spiralia</taxon>
        <taxon>Lophotrochozoa</taxon>
        <taxon>Mollusca</taxon>
        <taxon>Bivalvia</taxon>
        <taxon>Autobranchia</taxon>
        <taxon>Pteriomorphia</taxon>
        <taxon>Pterioida</taxon>
        <taxon>Pterioidea</taxon>
        <taxon>Pteriidae</taxon>
        <taxon>Pinctada</taxon>
    </lineage>
</organism>
<reference evidence="5" key="1">
    <citation type="submission" date="2019-08" db="EMBL/GenBank/DDBJ databases">
        <title>The improved chromosome-level genome for the pearl oyster Pinctada fucata martensii using PacBio sequencing and Hi-C.</title>
        <authorList>
            <person name="Zheng Z."/>
        </authorList>
    </citation>
    <scope>NUCLEOTIDE SEQUENCE</scope>
    <source>
        <strain evidence="5">ZZ-2019</strain>
        <tissue evidence="5">Adductor muscle</tissue>
    </source>
</reference>
<evidence type="ECO:0000313" key="5">
    <source>
        <dbReference type="EMBL" id="KAK3095450.1"/>
    </source>
</evidence>
<keyword evidence="2" id="KW-0687">Ribonucleoprotein</keyword>
<dbReference type="PANTHER" id="PTHR10553">
    <property type="entry name" value="SMALL NUCLEAR RIBONUCLEOPROTEIN"/>
    <property type="match status" value="1"/>
</dbReference>
<dbReference type="GO" id="GO:0005686">
    <property type="term" value="C:U2 snRNP"/>
    <property type="evidence" value="ECO:0007669"/>
    <property type="project" value="TreeGrafter"/>
</dbReference>
<dbReference type="Pfam" id="PF01423">
    <property type="entry name" value="LSM"/>
    <property type="match status" value="1"/>
</dbReference>
<dbReference type="InterPro" id="IPR010920">
    <property type="entry name" value="LSM_dom_sf"/>
</dbReference>
<dbReference type="EMBL" id="VSWD01000008">
    <property type="protein sequence ID" value="KAK3095450.1"/>
    <property type="molecule type" value="Genomic_DNA"/>
</dbReference>
<evidence type="ECO:0000256" key="2">
    <source>
        <dbReference type="ARBA" id="ARBA00023274"/>
    </source>
</evidence>
<dbReference type="GO" id="GO:0071011">
    <property type="term" value="C:precatalytic spliceosome"/>
    <property type="evidence" value="ECO:0007669"/>
    <property type="project" value="TreeGrafter"/>
</dbReference>
<dbReference type="GO" id="GO:0043186">
    <property type="term" value="C:P granule"/>
    <property type="evidence" value="ECO:0007669"/>
    <property type="project" value="TreeGrafter"/>
</dbReference>
<dbReference type="InterPro" id="IPR044641">
    <property type="entry name" value="Lsm7/SmG-like"/>
</dbReference>
<dbReference type="Proteomes" id="UP001186944">
    <property type="component" value="Unassembled WGS sequence"/>
</dbReference>
<dbReference type="PANTHER" id="PTHR10553:SF2">
    <property type="entry name" value="SMALL NUCLEAR RIBONUCLEOPROTEIN G"/>
    <property type="match status" value="1"/>
</dbReference>
<evidence type="ECO:0000256" key="1">
    <source>
        <dbReference type="ARBA" id="ARBA00006850"/>
    </source>
</evidence>